<dbReference type="PANTHER" id="PTHR32114:SF2">
    <property type="entry name" value="ABC TRANSPORTER ABCH.3"/>
    <property type="match status" value="1"/>
</dbReference>
<comment type="similarity">
    <text evidence="1">Belongs to the SMC family. SbcC subfamily.</text>
</comment>
<accession>A0A1G6LLA1</accession>
<protein>
    <recommendedName>
        <fullName evidence="3">Nuclease SbcCD subunit C</fullName>
    </recommendedName>
</protein>
<dbReference type="STRING" id="1464122.SAMN05421737_108164"/>
<evidence type="ECO:0000256" key="4">
    <source>
        <dbReference type="SAM" id="Coils"/>
    </source>
</evidence>
<dbReference type="OrthoDB" id="267455at2"/>
<dbReference type="GO" id="GO:0006302">
    <property type="term" value="P:double-strand break repair"/>
    <property type="evidence" value="ECO:0007669"/>
    <property type="project" value="InterPro"/>
</dbReference>
<feature type="coiled-coil region" evidence="4">
    <location>
        <begin position="227"/>
        <end position="254"/>
    </location>
</feature>
<keyword evidence="7" id="KW-1185">Reference proteome</keyword>
<evidence type="ECO:0000313" key="7">
    <source>
        <dbReference type="Proteomes" id="UP000242662"/>
    </source>
</evidence>
<keyword evidence="4" id="KW-0175">Coiled coil</keyword>
<evidence type="ECO:0000256" key="3">
    <source>
        <dbReference type="ARBA" id="ARBA00013368"/>
    </source>
</evidence>
<evidence type="ECO:0000313" key="6">
    <source>
        <dbReference type="EMBL" id="SDC43949.1"/>
    </source>
</evidence>
<comment type="subunit">
    <text evidence="2">Heterodimer of SbcC and SbcD.</text>
</comment>
<reference evidence="7" key="1">
    <citation type="submission" date="2016-09" db="EMBL/GenBank/DDBJ databases">
        <authorList>
            <person name="Varghese N."/>
            <person name="Submissions S."/>
        </authorList>
    </citation>
    <scope>NUCLEOTIDE SEQUENCE [LARGE SCALE GENOMIC DNA]</scope>
    <source>
        <strain evidence="7">25nlg</strain>
    </source>
</reference>
<dbReference type="AlphaFoldDB" id="A0A1G6LLA1"/>
<feature type="domain" description="Rad50/SbcC-type AAA" evidence="5">
    <location>
        <begin position="7"/>
        <end position="334"/>
    </location>
</feature>
<dbReference type="InterPro" id="IPR027417">
    <property type="entry name" value="P-loop_NTPase"/>
</dbReference>
<dbReference type="Pfam" id="PF13476">
    <property type="entry name" value="AAA_23"/>
    <property type="match status" value="1"/>
</dbReference>
<dbReference type="EMBL" id="FMYM01000008">
    <property type="protein sequence ID" value="SDC43949.1"/>
    <property type="molecule type" value="Genomic_DNA"/>
</dbReference>
<gene>
    <name evidence="6" type="ORF">SAMN05421737_108164</name>
</gene>
<dbReference type="Gene3D" id="3.40.50.300">
    <property type="entry name" value="P-loop containing nucleotide triphosphate hydrolases"/>
    <property type="match status" value="1"/>
</dbReference>
<sequence length="471" mass="54728">MSNLLEVRLENFQSHLDTSISLHEGLNVIVGQSDSGKTAVLRAVRWALFNQPRGTDFLRVNADFVRVTLTFADGTLLIRERTSSKNRYIIRKPDREEMVLEGFGSQVPEEVLQAHGMRPFRIDRDHEWPLQMSGQLEGPFLLEQTGSLRAKAIGRMSGAHYLDMAIRDVTKDVYTLQQQTKKKEQDAETLKTSLEPFHFLDNAKEKLDRGFRCLQKAKELQTKHDRLEVLQSRMQAHEKLMVETEAALAKVEALPRWERRYEHLQQKQTHLRQLQRFYVHWKEMMTKEKSLQEWLKKTAEIDVAYTTHETLSLHVKRRKQLEHTQAQMKKLQQDEQTCLHAVSQTHFVAQLSTAHLQDISAQARRHAELLRLQKQWKMVDQEMTVTRQMEVDDDHISAATNKLNDVTGATQRLLTLQTCEKSLTELQRRLDEGRVFVAAKKEEEAKLFARYQEKLNTLGVCPTCGQAIEND</sequence>
<proteinExistence type="inferred from homology"/>
<dbReference type="SUPFAM" id="SSF52540">
    <property type="entry name" value="P-loop containing nucleoside triphosphate hydrolases"/>
    <property type="match status" value="1"/>
</dbReference>
<name>A0A1G6LLA1_9BACI</name>
<dbReference type="InterPro" id="IPR038729">
    <property type="entry name" value="Rad50/SbcC_AAA"/>
</dbReference>
<evidence type="ECO:0000256" key="1">
    <source>
        <dbReference type="ARBA" id="ARBA00006930"/>
    </source>
</evidence>
<dbReference type="PANTHER" id="PTHR32114">
    <property type="entry name" value="ABC TRANSPORTER ABCH.3"/>
    <property type="match status" value="1"/>
</dbReference>
<evidence type="ECO:0000259" key="5">
    <source>
        <dbReference type="Pfam" id="PF13476"/>
    </source>
</evidence>
<dbReference type="Proteomes" id="UP000242662">
    <property type="component" value="Unassembled WGS sequence"/>
</dbReference>
<dbReference type="GO" id="GO:0016887">
    <property type="term" value="F:ATP hydrolysis activity"/>
    <property type="evidence" value="ECO:0007669"/>
    <property type="project" value="InterPro"/>
</dbReference>
<organism evidence="6 7">
    <name type="scientific">Shouchella lonarensis</name>
    <dbReference type="NCBI Taxonomy" id="1464122"/>
    <lineage>
        <taxon>Bacteria</taxon>
        <taxon>Bacillati</taxon>
        <taxon>Bacillota</taxon>
        <taxon>Bacilli</taxon>
        <taxon>Bacillales</taxon>
        <taxon>Bacillaceae</taxon>
        <taxon>Shouchella</taxon>
    </lineage>
</organism>
<evidence type="ECO:0000256" key="2">
    <source>
        <dbReference type="ARBA" id="ARBA00011322"/>
    </source>
</evidence>
<dbReference type="RefSeq" id="WP_090776164.1">
    <property type="nucleotide sequence ID" value="NZ_FMYM01000008.1"/>
</dbReference>